<evidence type="ECO:0000313" key="1">
    <source>
        <dbReference type="EMBL" id="KAF1930465.1"/>
    </source>
</evidence>
<gene>
    <name evidence="1" type="ORF">M421DRAFT_90995</name>
</gene>
<dbReference type="AlphaFoldDB" id="A0A6A5RQ56"/>
<accession>A0A6A5RQ56</accession>
<dbReference type="EMBL" id="ML978963">
    <property type="protein sequence ID" value="KAF1930465.1"/>
    <property type="molecule type" value="Genomic_DNA"/>
</dbReference>
<reference evidence="1" key="1">
    <citation type="journal article" date="2020" name="Stud. Mycol.">
        <title>101 Dothideomycetes genomes: a test case for predicting lifestyles and emergence of pathogens.</title>
        <authorList>
            <person name="Haridas S."/>
            <person name="Albert R."/>
            <person name="Binder M."/>
            <person name="Bloem J."/>
            <person name="Labutti K."/>
            <person name="Salamov A."/>
            <person name="Andreopoulos B."/>
            <person name="Baker S."/>
            <person name="Barry K."/>
            <person name="Bills G."/>
            <person name="Bluhm B."/>
            <person name="Cannon C."/>
            <person name="Castanera R."/>
            <person name="Culley D."/>
            <person name="Daum C."/>
            <person name="Ezra D."/>
            <person name="Gonzalez J."/>
            <person name="Henrissat B."/>
            <person name="Kuo A."/>
            <person name="Liang C."/>
            <person name="Lipzen A."/>
            <person name="Lutzoni F."/>
            <person name="Magnuson J."/>
            <person name="Mondo S."/>
            <person name="Nolan M."/>
            <person name="Ohm R."/>
            <person name="Pangilinan J."/>
            <person name="Park H.-J."/>
            <person name="Ramirez L."/>
            <person name="Alfaro M."/>
            <person name="Sun H."/>
            <person name="Tritt A."/>
            <person name="Yoshinaga Y."/>
            <person name="Zwiers L.-H."/>
            <person name="Turgeon B."/>
            <person name="Goodwin S."/>
            <person name="Spatafora J."/>
            <person name="Crous P."/>
            <person name="Grigoriev I."/>
        </authorList>
    </citation>
    <scope>NUCLEOTIDE SEQUENCE</scope>
    <source>
        <strain evidence="1">CBS 183.55</strain>
    </source>
</reference>
<sequence>MRQTPLPRCNQALQALPKAVRPALPASAESPQTGLHGTSDRAAYQNVQLWPDIRVRQQDFWQRRHDYKFYRRIFNRKNVNLALLHVCKRVNAEVVEVSHGQNELRFSGTHGFIVAAAFVYTIEVQNTRWLMDLSIAMPPCSEDRSYYANQNNPDPGRLSRDVGEGSWAGLHHMQIVRSGGAMSTR</sequence>
<protein>
    <submittedName>
        <fullName evidence="1">Uncharacterized protein</fullName>
    </submittedName>
</protein>
<evidence type="ECO:0000313" key="2">
    <source>
        <dbReference type="Proteomes" id="UP000800082"/>
    </source>
</evidence>
<dbReference type="Proteomes" id="UP000800082">
    <property type="component" value="Unassembled WGS sequence"/>
</dbReference>
<name>A0A6A5RQ56_9PLEO</name>
<dbReference type="GeneID" id="54355569"/>
<dbReference type="OrthoDB" id="5272396at2759"/>
<organism evidence="1 2">
    <name type="scientific">Didymella exigua CBS 183.55</name>
    <dbReference type="NCBI Taxonomy" id="1150837"/>
    <lineage>
        <taxon>Eukaryota</taxon>
        <taxon>Fungi</taxon>
        <taxon>Dikarya</taxon>
        <taxon>Ascomycota</taxon>
        <taxon>Pezizomycotina</taxon>
        <taxon>Dothideomycetes</taxon>
        <taxon>Pleosporomycetidae</taxon>
        <taxon>Pleosporales</taxon>
        <taxon>Pleosporineae</taxon>
        <taxon>Didymellaceae</taxon>
        <taxon>Didymella</taxon>
    </lineage>
</organism>
<dbReference type="RefSeq" id="XP_033450713.1">
    <property type="nucleotide sequence ID" value="XM_033597902.1"/>
</dbReference>
<keyword evidence="2" id="KW-1185">Reference proteome</keyword>
<proteinExistence type="predicted"/>